<protein>
    <submittedName>
        <fullName evidence="2">Uncharacterized protein</fullName>
    </submittedName>
</protein>
<evidence type="ECO:0000256" key="1">
    <source>
        <dbReference type="SAM" id="MobiDB-lite"/>
    </source>
</evidence>
<feature type="region of interest" description="Disordered" evidence="1">
    <location>
        <begin position="116"/>
        <end position="174"/>
    </location>
</feature>
<gene>
    <name evidence="2" type="ORF">NHX12_023945</name>
</gene>
<comment type="caution">
    <text evidence="2">The sequence shown here is derived from an EMBL/GenBank/DDBJ whole genome shotgun (WGS) entry which is preliminary data.</text>
</comment>
<feature type="compositionally biased region" description="Basic and acidic residues" evidence="1">
    <location>
        <begin position="138"/>
        <end position="148"/>
    </location>
</feature>
<sequence>MNKAVVVFKEIAAVSQIDESGVAAVCLSAGIAVLPGEVAVRGSAEVVPAEALVGDSVVEPEVTEGPVPATVGADAAAWVPAGVGTDAAASVPPGVMADSAAPVSVNSATTVPARVSDGAGVESSTSGGSYAAPNYSRSQEEESTRRTFEPQNAVLKPSDRLRGTGNAAHTLQRD</sequence>
<accession>A0A9Q0ELI1</accession>
<dbReference type="AlphaFoldDB" id="A0A9Q0ELI1"/>
<evidence type="ECO:0000313" key="2">
    <source>
        <dbReference type="EMBL" id="KAJ3609424.1"/>
    </source>
</evidence>
<reference evidence="2" key="1">
    <citation type="submission" date="2022-07" db="EMBL/GenBank/DDBJ databases">
        <title>Chromosome-level genome of Muraenolepis orangiensis.</title>
        <authorList>
            <person name="Kim J."/>
        </authorList>
    </citation>
    <scope>NUCLEOTIDE SEQUENCE</scope>
    <source>
        <strain evidence="2">KU_S4_2022</strain>
        <tissue evidence="2">Muscle</tissue>
    </source>
</reference>
<dbReference type="EMBL" id="JANIIK010000039">
    <property type="protein sequence ID" value="KAJ3609424.1"/>
    <property type="molecule type" value="Genomic_DNA"/>
</dbReference>
<keyword evidence="3" id="KW-1185">Reference proteome</keyword>
<proteinExistence type="predicted"/>
<dbReference type="Proteomes" id="UP001148018">
    <property type="component" value="Unassembled WGS sequence"/>
</dbReference>
<name>A0A9Q0ELI1_9TELE</name>
<evidence type="ECO:0000313" key="3">
    <source>
        <dbReference type="Proteomes" id="UP001148018"/>
    </source>
</evidence>
<organism evidence="2 3">
    <name type="scientific">Muraenolepis orangiensis</name>
    <name type="common">Patagonian moray cod</name>
    <dbReference type="NCBI Taxonomy" id="630683"/>
    <lineage>
        <taxon>Eukaryota</taxon>
        <taxon>Metazoa</taxon>
        <taxon>Chordata</taxon>
        <taxon>Craniata</taxon>
        <taxon>Vertebrata</taxon>
        <taxon>Euteleostomi</taxon>
        <taxon>Actinopterygii</taxon>
        <taxon>Neopterygii</taxon>
        <taxon>Teleostei</taxon>
        <taxon>Neoteleostei</taxon>
        <taxon>Acanthomorphata</taxon>
        <taxon>Zeiogadaria</taxon>
        <taxon>Gadariae</taxon>
        <taxon>Gadiformes</taxon>
        <taxon>Muraenolepidoidei</taxon>
        <taxon>Muraenolepididae</taxon>
        <taxon>Muraenolepis</taxon>
    </lineage>
</organism>